<keyword evidence="2" id="KW-1185">Reference proteome</keyword>
<sequence length="80" mass="8830">MRSEARLSEITGRGVVYGNQTLEEAYVSRTGFGASKFELDGRVTSYGAIATGEFEMLSDTVERFAGRPPMTLRTFLESAR</sequence>
<name>A0A1Y5TYW0_9PROT</name>
<dbReference type="InParanoid" id="A0A1Y5TYW0"/>
<dbReference type="Proteomes" id="UP000193200">
    <property type="component" value="Unassembled WGS sequence"/>
</dbReference>
<dbReference type="OrthoDB" id="7771794at2"/>
<evidence type="ECO:0000313" key="2">
    <source>
        <dbReference type="Proteomes" id="UP000193200"/>
    </source>
</evidence>
<dbReference type="EMBL" id="FWFR01000003">
    <property type="protein sequence ID" value="SLN73934.1"/>
    <property type="molecule type" value="Genomic_DNA"/>
</dbReference>
<reference evidence="1 2" key="1">
    <citation type="submission" date="2017-03" db="EMBL/GenBank/DDBJ databases">
        <authorList>
            <person name="Afonso C.L."/>
            <person name="Miller P.J."/>
            <person name="Scott M.A."/>
            <person name="Spackman E."/>
            <person name="Goraichik I."/>
            <person name="Dimitrov K.M."/>
            <person name="Suarez D.L."/>
            <person name="Swayne D.E."/>
        </authorList>
    </citation>
    <scope>NUCLEOTIDE SEQUENCE [LARGE SCALE GENOMIC DNA]</scope>
    <source>
        <strain evidence="1 2">CECT 7691</strain>
    </source>
</reference>
<protein>
    <submittedName>
        <fullName evidence="1">Uncharacterized protein</fullName>
    </submittedName>
</protein>
<dbReference type="RefSeq" id="WP_085885003.1">
    <property type="nucleotide sequence ID" value="NZ_FWFR01000003.1"/>
</dbReference>
<accession>A0A1Y5TYW0</accession>
<organism evidence="1 2">
    <name type="scientific">Oceanibacterium hippocampi</name>
    <dbReference type="NCBI Taxonomy" id="745714"/>
    <lineage>
        <taxon>Bacteria</taxon>
        <taxon>Pseudomonadati</taxon>
        <taxon>Pseudomonadota</taxon>
        <taxon>Alphaproteobacteria</taxon>
        <taxon>Sneathiellales</taxon>
        <taxon>Sneathiellaceae</taxon>
        <taxon>Oceanibacterium</taxon>
    </lineage>
</organism>
<proteinExistence type="predicted"/>
<dbReference type="AlphaFoldDB" id="A0A1Y5TYW0"/>
<evidence type="ECO:0000313" key="1">
    <source>
        <dbReference type="EMBL" id="SLN73934.1"/>
    </source>
</evidence>
<gene>
    <name evidence="1" type="ORF">OCH7691_03681</name>
</gene>